<feature type="region of interest" description="Disordered" evidence="1">
    <location>
        <begin position="417"/>
        <end position="452"/>
    </location>
</feature>
<dbReference type="Proteomes" id="UP000054937">
    <property type="component" value="Unassembled WGS sequence"/>
</dbReference>
<sequence>MNVLEDLNQIPPVNNFQDHFYVCTNSIYRQLQILNIKIDKKKYDKFFKVKNSAGRMLLFNEFKEYVQSDKLNQKFKEIQDFYFISQIKLENESFLENDAVNLKAVGLLEALIKFYKLSKRKRIYGEINIEKKQNNIPKVANLICALQTKQNYFKNRSQINDYEKQQQNVYLNQPKENINDKSSPEQNQYLSTDQLSTQIQSFTSNQKLNFNGRNISIINNERNQNMDKKVRYSNQSKNQSYLNSINISVISSQVFEEKDKLKQNNHENKDENYFEQNDNNISEIIDNQSKFSQLCKSIEEKLEDKINQNFDEIRKELGLKKRVFSKNKFQSQDMKEKIKQEFNPENINGVEELSCISYKPDITIISSNSSSFQENSSITNDISIQFNECQASLGNFSNYEIDSNQDNQSQTQIFNFGRSYTLNKTPKKIPQKNSQKTRNKSLQQTPKTSPKNVLVGKRSVQKLQELPEKNLEQSKPNSLKCKKRKPKENKINNIQNIKNIQKEADQEEQDDFKNNMKKNDISEKNLNIQNIYLGYKLYLKLAKLEDSDLIETQTNEQKQSEQGRLKRFWCPFLKQAKKQYNQDQINILLNQLYAYINFYFKRPYQQKKMHSYLDQQQKYTMKIKISKKDD</sequence>
<dbReference type="InParanoid" id="A0A0V0QJQ5"/>
<reference evidence="2 3" key="1">
    <citation type="journal article" date="2015" name="Sci. Rep.">
        <title>Genome of the facultative scuticociliatosis pathogen Pseudocohnilembus persalinus provides insight into its virulence through horizontal gene transfer.</title>
        <authorList>
            <person name="Xiong J."/>
            <person name="Wang G."/>
            <person name="Cheng J."/>
            <person name="Tian M."/>
            <person name="Pan X."/>
            <person name="Warren A."/>
            <person name="Jiang C."/>
            <person name="Yuan D."/>
            <person name="Miao W."/>
        </authorList>
    </citation>
    <scope>NUCLEOTIDE SEQUENCE [LARGE SCALE GENOMIC DNA]</scope>
    <source>
        <strain evidence="2">36N120E</strain>
    </source>
</reference>
<feature type="region of interest" description="Disordered" evidence="1">
    <location>
        <begin position="468"/>
        <end position="489"/>
    </location>
</feature>
<feature type="compositionally biased region" description="Basic residues" evidence="1">
    <location>
        <begin position="425"/>
        <end position="439"/>
    </location>
</feature>
<name>A0A0V0QJQ5_PSEPJ</name>
<protein>
    <submittedName>
        <fullName evidence="2">Uncharacterized protein</fullName>
    </submittedName>
</protein>
<evidence type="ECO:0000313" key="2">
    <source>
        <dbReference type="EMBL" id="KRX02360.1"/>
    </source>
</evidence>
<feature type="compositionally biased region" description="Polar residues" evidence="1">
    <location>
        <begin position="440"/>
        <end position="451"/>
    </location>
</feature>
<evidence type="ECO:0000313" key="3">
    <source>
        <dbReference type="Proteomes" id="UP000054937"/>
    </source>
</evidence>
<accession>A0A0V0QJQ5</accession>
<organism evidence="2 3">
    <name type="scientific">Pseudocohnilembus persalinus</name>
    <name type="common">Ciliate</name>
    <dbReference type="NCBI Taxonomy" id="266149"/>
    <lineage>
        <taxon>Eukaryota</taxon>
        <taxon>Sar</taxon>
        <taxon>Alveolata</taxon>
        <taxon>Ciliophora</taxon>
        <taxon>Intramacronucleata</taxon>
        <taxon>Oligohymenophorea</taxon>
        <taxon>Scuticociliatia</taxon>
        <taxon>Philasterida</taxon>
        <taxon>Pseudocohnilembidae</taxon>
        <taxon>Pseudocohnilembus</taxon>
    </lineage>
</organism>
<comment type="caution">
    <text evidence="2">The sequence shown here is derived from an EMBL/GenBank/DDBJ whole genome shotgun (WGS) entry which is preliminary data.</text>
</comment>
<gene>
    <name evidence="2" type="ORF">PPERSA_09977</name>
</gene>
<dbReference type="AlphaFoldDB" id="A0A0V0QJQ5"/>
<keyword evidence="3" id="KW-1185">Reference proteome</keyword>
<proteinExistence type="predicted"/>
<evidence type="ECO:0000256" key="1">
    <source>
        <dbReference type="SAM" id="MobiDB-lite"/>
    </source>
</evidence>
<dbReference type="EMBL" id="LDAU01000155">
    <property type="protein sequence ID" value="KRX02360.1"/>
    <property type="molecule type" value="Genomic_DNA"/>
</dbReference>